<evidence type="ECO:0000313" key="10">
    <source>
        <dbReference type="Proteomes" id="UP001341840"/>
    </source>
</evidence>
<evidence type="ECO:0000256" key="4">
    <source>
        <dbReference type="ARBA" id="ARBA00022833"/>
    </source>
</evidence>
<accession>A0ABU6SHD1</accession>
<dbReference type="PANTHER" id="PTHR24128:SF24">
    <property type="entry name" value="ANKYRIN REPEAT PROTEIN"/>
    <property type="match status" value="1"/>
</dbReference>
<protein>
    <recommendedName>
        <fullName evidence="8">GRF-type domain-containing protein</fullName>
    </recommendedName>
</protein>
<feature type="compositionally biased region" description="Polar residues" evidence="7">
    <location>
        <begin position="115"/>
        <end position="124"/>
    </location>
</feature>
<keyword evidence="3 6" id="KW-0863">Zinc-finger</keyword>
<feature type="repeat" description="ANK" evidence="5">
    <location>
        <begin position="14"/>
        <end position="36"/>
    </location>
</feature>
<evidence type="ECO:0000313" key="9">
    <source>
        <dbReference type="EMBL" id="MED6135581.1"/>
    </source>
</evidence>
<evidence type="ECO:0000256" key="7">
    <source>
        <dbReference type="SAM" id="MobiDB-lite"/>
    </source>
</evidence>
<dbReference type="PANTHER" id="PTHR24128">
    <property type="entry name" value="HOMEOBOX PROTEIN WARIAI"/>
    <property type="match status" value="1"/>
</dbReference>
<dbReference type="InterPro" id="IPR002110">
    <property type="entry name" value="Ankyrin_rpt"/>
</dbReference>
<evidence type="ECO:0000256" key="2">
    <source>
        <dbReference type="ARBA" id="ARBA00022723"/>
    </source>
</evidence>
<sequence length="213" mass="23358">MRLKPSFGSKLDLKGLSPIHIALKNNHHDVVHRLVEMNKGLIRLKGREGLSPLHFVCQCGQRNASMVVGTLIATAIYQTVLSPPGGVTQGGSDNGVGNATTSSLNSTTTAAAGKTSRSQGSWVKTPSRGRVTKVPQWCGCGLRPVLRWSGTEQNPDRPFYGCANYNTFGQRWCGLFVWADGEEDNSMVGRHQFEVKIDQGKMNLWFRVSKLED</sequence>
<dbReference type="InterPro" id="IPR036770">
    <property type="entry name" value="Ankyrin_rpt-contain_sf"/>
</dbReference>
<gene>
    <name evidence="9" type="ORF">PIB30_047844</name>
</gene>
<keyword evidence="4" id="KW-0862">Zinc</keyword>
<evidence type="ECO:0000256" key="3">
    <source>
        <dbReference type="ARBA" id="ARBA00022771"/>
    </source>
</evidence>
<keyword evidence="10" id="KW-1185">Reference proteome</keyword>
<dbReference type="Pfam" id="PF00023">
    <property type="entry name" value="Ank"/>
    <property type="match status" value="1"/>
</dbReference>
<comment type="caution">
    <text evidence="9">The sequence shown here is derived from an EMBL/GenBank/DDBJ whole genome shotgun (WGS) entry which is preliminary data.</text>
</comment>
<dbReference type="InterPro" id="IPR010666">
    <property type="entry name" value="Znf_GRF"/>
</dbReference>
<dbReference type="PROSITE" id="PS50088">
    <property type="entry name" value="ANK_REPEAT"/>
    <property type="match status" value="1"/>
</dbReference>
<evidence type="ECO:0000256" key="6">
    <source>
        <dbReference type="PROSITE-ProRule" id="PRU01343"/>
    </source>
</evidence>
<dbReference type="Pfam" id="PF13962">
    <property type="entry name" value="PGG"/>
    <property type="match status" value="1"/>
</dbReference>
<dbReference type="Gene3D" id="1.25.40.20">
    <property type="entry name" value="Ankyrin repeat-containing domain"/>
    <property type="match status" value="1"/>
</dbReference>
<evidence type="ECO:0000259" key="8">
    <source>
        <dbReference type="PROSITE" id="PS51999"/>
    </source>
</evidence>
<keyword evidence="2" id="KW-0479">Metal-binding</keyword>
<comment type="subcellular location">
    <subcellularLocation>
        <location evidence="1">Cell membrane</location>
        <topology evidence="1">Peripheral membrane protein</topology>
        <orientation evidence="1">Cytoplasmic side</orientation>
    </subcellularLocation>
</comment>
<dbReference type="PROSITE" id="PS50297">
    <property type="entry name" value="ANK_REP_REGION"/>
    <property type="match status" value="1"/>
</dbReference>
<dbReference type="InterPro" id="IPR026961">
    <property type="entry name" value="PGG_dom"/>
</dbReference>
<dbReference type="PROSITE" id="PS51999">
    <property type="entry name" value="ZF_GRF"/>
    <property type="match status" value="1"/>
</dbReference>
<evidence type="ECO:0000256" key="5">
    <source>
        <dbReference type="PROSITE-ProRule" id="PRU00023"/>
    </source>
</evidence>
<dbReference type="EMBL" id="JASCZI010060724">
    <property type="protein sequence ID" value="MED6135581.1"/>
    <property type="molecule type" value="Genomic_DNA"/>
</dbReference>
<organism evidence="9 10">
    <name type="scientific">Stylosanthes scabra</name>
    <dbReference type="NCBI Taxonomy" id="79078"/>
    <lineage>
        <taxon>Eukaryota</taxon>
        <taxon>Viridiplantae</taxon>
        <taxon>Streptophyta</taxon>
        <taxon>Embryophyta</taxon>
        <taxon>Tracheophyta</taxon>
        <taxon>Spermatophyta</taxon>
        <taxon>Magnoliopsida</taxon>
        <taxon>eudicotyledons</taxon>
        <taxon>Gunneridae</taxon>
        <taxon>Pentapetalae</taxon>
        <taxon>rosids</taxon>
        <taxon>fabids</taxon>
        <taxon>Fabales</taxon>
        <taxon>Fabaceae</taxon>
        <taxon>Papilionoideae</taxon>
        <taxon>50 kb inversion clade</taxon>
        <taxon>dalbergioids sensu lato</taxon>
        <taxon>Dalbergieae</taxon>
        <taxon>Pterocarpus clade</taxon>
        <taxon>Stylosanthes</taxon>
    </lineage>
</organism>
<name>A0ABU6SHD1_9FABA</name>
<feature type="compositionally biased region" description="Low complexity" evidence="7">
    <location>
        <begin position="98"/>
        <end position="112"/>
    </location>
</feature>
<dbReference type="SUPFAM" id="SSF48403">
    <property type="entry name" value="Ankyrin repeat"/>
    <property type="match status" value="1"/>
</dbReference>
<reference evidence="9 10" key="1">
    <citation type="journal article" date="2023" name="Plants (Basel)">
        <title>Bridging the Gap: Combining Genomics and Transcriptomics Approaches to Understand Stylosanthes scabra, an Orphan Legume from the Brazilian Caatinga.</title>
        <authorList>
            <person name="Ferreira-Neto J.R.C."/>
            <person name="da Silva M.D."/>
            <person name="Binneck E."/>
            <person name="de Melo N.F."/>
            <person name="da Silva R.H."/>
            <person name="de Melo A.L.T.M."/>
            <person name="Pandolfi V."/>
            <person name="Bustamante F.O."/>
            <person name="Brasileiro-Vidal A.C."/>
            <person name="Benko-Iseppon A.M."/>
        </authorList>
    </citation>
    <scope>NUCLEOTIDE SEQUENCE [LARGE SCALE GENOMIC DNA]</scope>
    <source>
        <tissue evidence="9">Leaves</tissue>
    </source>
</reference>
<evidence type="ECO:0000256" key="1">
    <source>
        <dbReference type="ARBA" id="ARBA00004413"/>
    </source>
</evidence>
<feature type="region of interest" description="Disordered" evidence="7">
    <location>
        <begin position="88"/>
        <end position="126"/>
    </location>
</feature>
<dbReference type="Proteomes" id="UP001341840">
    <property type="component" value="Unassembled WGS sequence"/>
</dbReference>
<feature type="domain" description="GRF-type" evidence="8">
    <location>
        <begin position="138"/>
        <end position="182"/>
    </location>
</feature>
<keyword evidence="5" id="KW-0040">ANK repeat</keyword>
<proteinExistence type="predicted"/>